<feature type="transmembrane region" description="Helical" evidence="1">
    <location>
        <begin position="115"/>
        <end position="135"/>
    </location>
</feature>
<dbReference type="OrthoDB" id="594989at2"/>
<evidence type="ECO:0000313" key="2">
    <source>
        <dbReference type="EMBL" id="OAQ41863.1"/>
    </source>
</evidence>
<keyword evidence="1" id="KW-1133">Transmembrane helix</keyword>
<proteinExistence type="predicted"/>
<keyword evidence="3" id="KW-1185">Reference proteome</keyword>
<evidence type="ECO:0000313" key="3">
    <source>
        <dbReference type="Proteomes" id="UP000078459"/>
    </source>
</evidence>
<dbReference type="AlphaFoldDB" id="A0A179DMZ4"/>
<accession>A0A179DMZ4</accession>
<keyword evidence="1" id="KW-0812">Transmembrane</keyword>
<organism evidence="2 3">
    <name type="scientific">Pedobacter psychrophilus</name>
    <dbReference type="NCBI Taxonomy" id="1826909"/>
    <lineage>
        <taxon>Bacteria</taxon>
        <taxon>Pseudomonadati</taxon>
        <taxon>Bacteroidota</taxon>
        <taxon>Sphingobacteriia</taxon>
        <taxon>Sphingobacteriales</taxon>
        <taxon>Sphingobacteriaceae</taxon>
        <taxon>Pedobacter</taxon>
    </lineage>
</organism>
<sequence length="153" mass="16995">MIQRIQTVYLFLASLAIYGLFIFPVVQTLTVDGAKQIKITGVYETVSNQVVQTEPFILLTIATALLGLVPLLLIFQYKKRKQQATLIYIFVVIMIAFSFWIAQTVKVAANTNLEISNYNIGAGLTSVAILFLVLAGKGVIRDEKLVKSADRLR</sequence>
<reference evidence="2 3" key="2">
    <citation type="submission" date="2016-06" db="EMBL/GenBank/DDBJ databases">
        <title>Pedobacter psychrophilus sp. nov., isolated from Antarctic fragmentary rock.</title>
        <authorList>
            <person name="Svec P."/>
        </authorList>
    </citation>
    <scope>NUCLEOTIDE SEQUENCE [LARGE SCALE GENOMIC DNA]</scope>
    <source>
        <strain evidence="2 3">CCM 8644</strain>
    </source>
</reference>
<dbReference type="EMBL" id="LWHJ01000011">
    <property type="protein sequence ID" value="OAQ41863.1"/>
    <property type="molecule type" value="Genomic_DNA"/>
</dbReference>
<dbReference type="Proteomes" id="UP000078459">
    <property type="component" value="Unassembled WGS sequence"/>
</dbReference>
<comment type="caution">
    <text evidence="2">The sequence shown here is derived from an EMBL/GenBank/DDBJ whole genome shotgun (WGS) entry which is preliminary data.</text>
</comment>
<feature type="transmembrane region" description="Helical" evidence="1">
    <location>
        <begin position="7"/>
        <end position="26"/>
    </location>
</feature>
<evidence type="ECO:0000256" key="1">
    <source>
        <dbReference type="SAM" id="Phobius"/>
    </source>
</evidence>
<gene>
    <name evidence="2" type="ORF">A5893_01730</name>
</gene>
<reference evidence="2 3" key="1">
    <citation type="submission" date="2016-04" db="EMBL/GenBank/DDBJ databases">
        <authorList>
            <person name="Evans L.H."/>
            <person name="Alamgir A."/>
            <person name="Owens N."/>
            <person name="Weber N.D."/>
            <person name="Virtaneva K."/>
            <person name="Barbian K."/>
            <person name="Babar A."/>
            <person name="Rosenke K."/>
        </authorList>
    </citation>
    <scope>NUCLEOTIDE SEQUENCE [LARGE SCALE GENOMIC DNA]</scope>
    <source>
        <strain evidence="2 3">CCM 8644</strain>
    </source>
</reference>
<dbReference type="InterPro" id="IPR025635">
    <property type="entry name" value="DUF4293"/>
</dbReference>
<dbReference type="STRING" id="1826909.A5893_01730"/>
<dbReference type="RefSeq" id="WP_068820894.1">
    <property type="nucleotide sequence ID" value="NZ_LWHJ01000011.1"/>
</dbReference>
<dbReference type="Pfam" id="PF14126">
    <property type="entry name" value="DUF4293"/>
    <property type="match status" value="1"/>
</dbReference>
<name>A0A179DMZ4_9SPHI</name>
<feature type="transmembrane region" description="Helical" evidence="1">
    <location>
        <begin position="86"/>
        <end position="103"/>
    </location>
</feature>
<protein>
    <recommendedName>
        <fullName evidence="4">DUF4293 domain-containing protein</fullName>
    </recommendedName>
</protein>
<feature type="transmembrane region" description="Helical" evidence="1">
    <location>
        <begin position="56"/>
        <end position="74"/>
    </location>
</feature>
<evidence type="ECO:0008006" key="4">
    <source>
        <dbReference type="Google" id="ProtNLM"/>
    </source>
</evidence>
<keyword evidence="1" id="KW-0472">Membrane</keyword>